<dbReference type="InterPro" id="IPR011322">
    <property type="entry name" value="N-reg_PII-like_a/b"/>
</dbReference>
<evidence type="ECO:0000256" key="1">
    <source>
        <dbReference type="ARBA" id="ARBA00010169"/>
    </source>
</evidence>
<evidence type="ECO:0000313" key="3">
    <source>
        <dbReference type="Proteomes" id="UP001225316"/>
    </source>
</evidence>
<name>A0ABU1AXQ0_9BACT</name>
<protein>
    <submittedName>
        <fullName evidence="2">Divalent-cation tolerance protein CutA</fullName>
    </submittedName>
</protein>
<accession>A0ABU1AXQ0</accession>
<evidence type="ECO:0000313" key="2">
    <source>
        <dbReference type="EMBL" id="MDQ8208935.1"/>
    </source>
</evidence>
<keyword evidence="3" id="KW-1185">Reference proteome</keyword>
<dbReference type="Proteomes" id="UP001225316">
    <property type="component" value="Unassembled WGS sequence"/>
</dbReference>
<dbReference type="Gene3D" id="3.30.70.120">
    <property type="match status" value="1"/>
</dbReference>
<dbReference type="InterPro" id="IPR015867">
    <property type="entry name" value="N-reg_PII/ATP_PRibTrfase_C"/>
</dbReference>
<sequence>MSEELRIGLTTCDNQDVADRIATELVERGLAACVKIDANVRAIYKWQGELQDHSEIRLMVKFSSANSKSIEAFIKANHPYEVPEWIVLRPEHVCQKYLDWVTA</sequence>
<comment type="caution">
    <text evidence="2">The sequence shown here is derived from an EMBL/GenBank/DDBJ whole genome shotgun (WGS) entry which is preliminary data.</text>
</comment>
<dbReference type="SUPFAM" id="SSF54913">
    <property type="entry name" value="GlnB-like"/>
    <property type="match status" value="1"/>
</dbReference>
<proteinExistence type="inferred from homology"/>
<dbReference type="RefSeq" id="WP_308951669.1">
    <property type="nucleotide sequence ID" value="NZ_JARXHW010000045.1"/>
</dbReference>
<dbReference type="PANTHER" id="PTHR23419">
    <property type="entry name" value="DIVALENT CATION TOLERANCE CUTA-RELATED"/>
    <property type="match status" value="1"/>
</dbReference>
<dbReference type="InterPro" id="IPR004323">
    <property type="entry name" value="Ion_tolerance_CutA"/>
</dbReference>
<organism evidence="2 3">
    <name type="scientific">Thalassobacterium maritimum</name>
    <dbReference type="NCBI Taxonomy" id="3041265"/>
    <lineage>
        <taxon>Bacteria</taxon>
        <taxon>Pseudomonadati</taxon>
        <taxon>Verrucomicrobiota</taxon>
        <taxon>Opitutia</taxon>
        <taxon>Puniceicoccales</taxon>
        <taxon>Coraliomargaritaceae</taxon>
        <taxon>Thalassobacterium</taxon>
    </lineage>
</organism>
<reference evidence="2 3" key="1">
    <citation type="submission" date="2023-04" db="EMBL/GenBank/DDBJ databases">
        <title>A novel bacteria isolated from coastal sediment.</title>
        <authorList>
            <person name="Liu X.-J."/>
            <person name="Du Z.-J."/>
        </authorList>
    </citation>
    <scope>NUCLEOTIDE SEQUENCE [LARGE SCALE GENOMIC DNA]</scope>
    <source>
        <strain evidence="2 3">SDUM461003</strain>
    </source>
</reference>
<dbReference type="Pfam" id="PF03091">
    <property type="entry name" value="CutA1"/>
    <property type="match status" value="1"/>
</dbReference>
<gene>
    <name evidence="2" type="primary">cutA</name>
    <name evidence="2" type="ORF">QEH52_15515</name>
</gene>
<dbReference type="PANTHER" id="PTHR23419:SF8">
    <property type="entry name" value="FI09726P"/>
    <property type="match status" value="1"/>
</dbReference>
<dbReference type="EMBL" id="JARXHW010000045">
    <property type="protein sequence ID" value="MDQ8208935.1"/>
    <property type="molecule type" value="Genomic_DNA"/>
</dbReference>
<comment type="similarity">
    <text evidence="1">Belongs to the CutA family.</text>
</comment>